<keyword evidence="3" id="KW-1185">Reference proteome</keyword>
<organism evidence="2 3">
    <name type="scientific">Panacibacter microcysteis</name>
    <dbReference type="NCBI Taxonomy" id="2793269"/>
    <lineage>
        <taxon>Bacteria</taxon>
        <taxon>Pseudomonadati</taxon>
        <taxon>Bacteroidota</taxon>
        <taxon>Chitinophagia</taxon>
        <taxon>Chitinophagales</taxon>
        <taxon>Chitinophagaceae</taxon>
        <taxon>Panacibacter</taxon>
    </lineage>
</organism>
<protein>
    <recommendedName>
        <fullName evidence="4">GLPGLI family protein</fullName>
    </recommendedName>
</protein>
<evidence type="ECO:0008006" key="4">
    <source>
        <dbReference type="Google" id="ProtNLM"/>
    </source>
</evidence>
<dbReference type="Proteomes" id="UP000628448">
    <property type="component" value="Unassembled WGS sequence"/>
</dbReference>
<dbReference type="AlphaFoldDB" id="A0A931GYX1"/>
<evidence type="ECO:0000313" key="2">
    <source>
        <dbReference type="EMBL" id="MBG9377908.1"/>
    </source>
</evidence>
<gene>
    <name evidence="2" type="ORF">I5907_16830</name>
</gene>
<sequence>MKFLITTIISTALYLTSFATAQYPDKIFFNGKEYALLSNPLEAFFEKNPERRPEGGVISSALWRGYVATFEVRDNQLFVKDIQIIYINTTDKNNHDDEWKSVMEEVFPEQKDVKVDWLTGLLVLPHGKIVNYVHMGYGSTYEKYFLLEIDKGDYIKSKQFDYEEYEKFKDKQFEEYKKTEEYKETKAKLKKEGNSDEYIDNFLRSFVTDYTSKILPD</sequence>
<evidence type="ECO:0000256" key="1">
    <source>
        <dbReference type="SAM" id="SignalP"/>
    </source>
</evidence>
<comment type="caution">
    <text evidence="2">The sequence shown here is derived from an EMBL/GenBank/DDBJ whole genome shotgun (WGS) entry which is preliminary data.</text>
</comment>
<reference evidence="2" key="1">
    <citation type="submission" date="2020-11" db="EMBL/GenBank/DDBJ databases">
        <title>Bacterial whole genome sequence for Panacibacter sp. DH6.</title>
        <authorList>
            <person name="Le V."/>
            <person name="Ko S."/>
            <person name="Ahn C.-Y."/>
            <person name="Oh H.-M."/>
        </authorList>
    </citation>
    <scope>NUCLEOTIDE SEQUENCE</scope>
    <source>
        <strain evidence="2">DH6</strain>
    </source>
</reference>
<dbReference type="EMBL" id="JADWYR010000002">
    <property type="protein sequence ID" value="MBG9377908.1"/>
    <property type="molecule type" value="Genomic_DNA"/>
</dbReference>
<keyword evidence="1" id="KW-0732">Signal</keyword>
<evidence type="ECO:0000313" key="3">
    <source>
        <dbReference type="Proteomes" id="UP000628448"/>
    </source>
</evidence>
<feature type="chain" id="PRO_5037035960" description="GLPGLI family protein" evidence="1">
    <location>
        <begin position="22"/>
        <end position="217"/>
    </location>
</feature>
<dbReference type="RefSeq" id="WP_196991969.1">
    <property type="nucleotide sequence ID" value="NZ_JADWYR010000002.1"/>
</dbReference>
<feature type="signal peptide" evidence="1">
    <location>
        <begin position="1"/>
        <end position="21"/>
    </location>
</feature>
<accession>A0A931GYX1</accession>
<proteinExistence type="predicted"/>
<name>A0A931GYX1_9BACT</name>